<evidence type="ECO:0000313" key="4">
    <source>
        <dbReference type="EMBL" id="MFC5393265.1"/>
    </source>
</evidence>
<evidence type="ECO:0000256" key="1">
    <source>
        <dbReference type="ARBA" id="ARBA00023002"/>
    </source>
</evidence>
<sequence length="348" mass="36882">MPRPVVLLDPHPRRAGSIFDPGQMRRLHALADVVTEDIDGRLPAALVEAALPRISAVLGQTDLPAERIARAPRLRAVINVEGNFLPNVDAGACAARGIEILSVAPVFAVPVAEMALGLALDLARGITAGDRAMREGKEAYGRFGCAGSVLLSRARIGLVGFGNLGRALRRLLEGFRPKILVHDPWLPASAIADESCRACGLDELLETSDVVFLLAGATRDNPGFIDAEALAKMRDGAILVLASRAAIVDFPALLAEAGRLRIATDVFPQEPVPADDPVRRSQMLLSSHRAGGIPAAFQDMGERVLDDLGLVLRGLPPMRLQRANPQTMALMRSTPGREGAMPKPAGAA</sequence>
<name>A0ABW0H8J0_9HYPH</name>
<evidence type="ECO:0000259" key="3">
    <source>
        <dbReference type="Pfam" id="PF02826"/>
    </source>
</evidence>
<dbReference type="RefSeq" id="WP_377008230.1">
    <property type="nucleotide sequence ID" value="NZ_JBHSLV010000019.1"/>
</dbReference>
<reference evidence="5" key="1">
    <citation type="journal article" date="2019" name="Int. J. Syst. Evol. Microbiol.">
        <title>The Global Catalogue of Microorganisms (GCM) 10K type strain sequencing project: providing services to taxonomists for standard genome sequencing and annotation.</title>
        <authorList>
            <consortium name="The Broad Institute Genomics Platform"/>
            <consortium name="The Broad Institute Genome Sequencing Center for Infectious Disease"/>
            <person name="Wu L."/>
            <person name="Ma J."/>
        </authorList>
    </citation>
    <scope>NUCLEOTIDE SEQUENCE [LARGE SCALE GENOMIC DNA]</scope>
    <source>
        <strain evidence="5">CGMCC 1.16326</strain>
    </source>
</reference>
<keyword evidence="5" id="KW-1185">Reference proteome</keyword>
<dbReference type="InterPro" id="IPR050223">
    <property type="entry name" value="D-isomer_2-hydroxyacid_DH"/>
</dbReference>
<comment type="caution">
    <text evidence="4">The sequence shown here is derived from an EMBL/GenBank/DDBJ whole genome shotgun (WGS) entry which is preliminary data.</text>
</comment>
<dbReference type="InterPro" id="IPR006140">
    <property type="entry name" value="D-isomer_DH_NAD-bd"/>
</dbReference>
<proteinExistence type="predicted"/>
<dbReference type="Pfam" id="PF02826">
    <property type="entry name" value="2-Hacid_dh_C"/>
    <property type="match status" value="1"/>
</dbReference>
<dbReference type="SUPFAM" id="SSF52283">
    <property type="entry name" value="Formate/glycerate dehydrogenase catalytic domain-like"/>
    <property type="match status" value="1"/>
</dbReference>
<dbReference type="Gene3D" id="3.40.50.720">
    <property type="entry name" value="NAD(P)-binding Rossmann-like Domain"/>
    <property type="match status" value="2"/>
</dbReference>
<dbReference type="CDD" id="cd12167">
    <property type="entry name" value="2-Hacid_dh_8"/>
    <property type="match status" value="1"/>
</dbReference>
<keyword evidence="1" id="KW-0560">Oxidoreductase</keyword>
<keyword evidence="2" id="KW-0520">NAD</keyword>
<dbReference type="PANTHER" id="PTHR10996:SF178">
    <property type="entry name" value="2-HYDROXYACID DEHYDROGENASE YGL185C-RELATED"/>
    <property type="match status" value="1"/>
</dbReference>
<dbReference type="EMBL" id="JBHSLV010000019">
    <property type="protein sequence ID" value="MFC5393265.1"/>
    <property type="molecule type" value="Genomic_DNA"/>
</dbReference>
<feature type="domain" description="D-isomer specific 2-hydroxyacid dehydrogenase NAD-binding" evidence="3">
    <location>
        <begin position="116"/>
        <end position="289"/>
    </location>
</feature>
<organism evidence="4 5">
    <name type="scientific">Bosea vestrisii</name>
    <dbReference type="NCBI Taxonomy" id="151416"/>
    <lineage>
        <taxon>Bacteria</taxon>
        <taxon>Pseudomonadati</taxon>
        <taxon>Pseudomonadota</taxon>
        <taxon>Alphaproteobacteria</taxon>
        <taxon>Hyphomicrobiales</taxon>
        <taxon>Boseaceae</taxon>
        <taxon>Bosea</taxon>
    </lineage>
</organism>
<dbReference type="PANTHER" id="PTHR10996">
    <property type="entry name" value="2-HYDROXYACID DEHYDROGENASE-RELATED"/>
    <property type="match status" value="1"/>
</dbReference>
<dbReference type="SUPFAM" id="SSF51735">
    <property type="entry name" value="NAD(P)-binding Rossmann-fold domains"/>
    <property type="match status" value="1"/>
</dbReference>
<protein>
    <submittedName>
        <fullName evidence="4">Hydroxyacid dehydrogenase</fullName>
    </submittedName>
</protein>
<dbReference type="InterPro" id="IPR036291">
    <property type="entry name" value="NAD(P)-bd_dom_sf"/>
</dbReference>
<dbReference type="Proteomes" id="UP001596104">
    <property type="component" value="Unassembled WGS sequence"/>
</dbReference>
<gene>
    <name evidence="4" type="ORF">ACFPPC_11520</name>
</gene>
<evidence type="ECO:0000256" key="2">
    <source>
        <dbReference type="ARBA" id="ARBA00023027"/>
    </source>
</evidence>
<evidence type="ECO:0000313" key="5">
    <source>
        <dbReference type="Proteomes" id="UP001596104"/>
    </source>
</evidence>
<accession>A0ABW0H8J0</accession>